<dbReference type="Proteomes" id="UP000298493">
    <property type="component" value="Unassembled WGS sequence"/>
</dbReference>
<dbReference type="AlphaFoldDB" id="A0A4Z1P5J5"/>
<evidence type="ECO:0000313" key="1">
    <source>
        <dbReference type="EMBL" id="TID19653.1"/>
    </source>
</evidence>
<reference evidence="1 2" key="1">
    <citation type="submission" date="2019-04" db="EMBL/GenBank/DDBJ databases">
        <title>High contiguity whole genome sequence and gene annotation resource for two Venturia nashicola isolates.</title>
        <authorList>
            <person name="Prokchorchik M."/>
            <person name="Won K."/>
            <person name="Lee Y."/>
            <person name="Choi E.D."/>
            <person name="Segonzac C."/>
            <person name="Sohn K.H."/>
        </authorList>
    </citation>
    <scope>NUCLEOTIDE SEQUENCE [LARGE SCALE GENOMIC DNA]</scope>
    <source>
        <strain evidence="1 2">PRI2</strain>
    </source>
</reference>
<name>A0A4Z1P5J5_9PEZI</name>
<dbReference type="EMBL" id="SNSC02000012">
    <property type="protein sequence ID" value="TID19653.1"/>
    <property type="molecule type" value="Genomic_DNA"/>
</dbReference>
<protein>
    <submittedName>
        <fullName evidence="1">Uncharacterized protein</fullName>
    </submittedName>
</protein>
<accession>A0A4Z1P5J5</accession>
<organism evidence="1 2">
    <name type="scientific">Venturia nashicola</name>
    <dbReference type="NCBI Taxonomy" id="86259"/>
    <lineage>
        <taxon>Eukaryota</taxon>
        <taxon>Fungi</taxon>
        <taxon>Dikarya</taxon>
        <taxon>Ascomycota</taxon>
        <taxon>Pezizomycotina</taxon>
        <taxon>Dothideomycetes</taxon>
        <taxon>Pleosporomycetidae</taxon>
        <taxon>Venturiales</taxon>
        <taxon>Venturiaceae</taxon>
        <taxon>Venturia</taxon>
    </lineage>
</organism>
<comment type="caution">
    <text evidence="1">The sequence shown here is derived from an EMBL/GenBank/DDBJ whole genome shotgun (WGS) entry which is preliminary data.</text>
</comment>
<sequence length="239" mass="27143">MKSAQSRAKCAALSLTPSPDIDPETRQLALRFFPEDQFEDARSRFQRIADLLFLGGGTSFEDDEVGKKLMVVVFCDFKRYKWDEDSSLYLDKVNGMKMTKEEWKKNEEDPTVRAVTCQTADPKTKDTTKEAITMAALHVTDSRLKVLQAQWDKHHGTGRGTGWYDQNEAAYLPEWEESFKEYPNYAQLSWIQLLGELLDGTILHELTHASSAGWSTDIGGLTSYGWDNAMRIQRSDNAG</sequence>
<evidence type="ECO:0000313" key="2">
    <source>
        <dbReference type="Proteomes" id="UP000298493"/>
    </source>
</evidence>
<gene>
    <name evidence="1" type="ORF">E6O75_ATG06991</name>
</gene>
<keyword evidence="2" id="KW-1185">Reference proteome</keyword>
<proteinExistence type="predicted"/>